<feature type="transmembrane region" description="Helical" evidence="8">
    <location>
        <begin position="173"/>
        <end position="199"/>
    </location>
</feature>
<name>A0A6S6TFJ3_9GAMM</name>
<evidence type="ECO:0000256" key="1">
    <source>
        <dbReference type="ARBA" id="ARBA00004651"/>
    </source>
</evidence>
<evidence type="ECO:0000256" key="7">
    <source>
        <dbReference type="ARBA" id="ARBA00023136"/>
    </source>
</evidence>
<dbReference type="PANTHER" id="PTHR33908">
    <property type="entry name" value="MANNOSYLTRANSFERASE YKCB-RELATED"/>
    <property type="match status" value="1"/>
</dbReference>
<dbReference type="GO" id="GO:0005886">
    <property type="term" value="C:plasma membrane"/>
    <property type="evidence" value="ECO:0007669"/>
    <property type="project" value="UniProtKB-SubCell"/>
</dbReference>
<evidence type="ECO:0000256" key="4">
    <source>
        <dbReference type="ARBA" id="ARBA00022679"/>
    </source>
</evidence>
<feature type="transmembrane region" description="Helical" evidence="8">
    <location>
        <begin position="205"/>
        <end position="227"/>
    </location>
</feature>
<feature type="transmembrane region" description="Helical" evidence="8">
    <location>
        <begin position="343"/>
        <end position="361"/>
    </location>
</feature>
<keyword evidence="7 8" id="KW-0472">Membrane</keyword>
<protein>
    <recommendedName>
        <fullName evidence="9">Glycosyltransferase RgtA/B/C/D-like domain-containing protein</fullName>
    </recommendedName>
</protein>
<keyword evidence="5 8" id="KW-0812">Transmembrane</keyword>
<comment type="subcellular location">
    <subcellularLocation>
        <location evidence="1">Cell membrane</location>
        <topology evidence="1">Multi-pass membrane protein</topology>
    </subcellularLocation>
</comment>
<evidence type="ECO:0000256" key="8">
    <source>
        <dbReference type="SAM" id="Phobius"/>
    </source>
</evidence>
<dbReference type="GO" id="GO:0016763">
    <property type="term" value="F:pentosyltransferase activity"/>
    <property type="evidence" value="ECO:0007669"/>
    <property type="project" value="TreeGrafter"/>
</dbReference>
<dbReference type="Pfam" id="PF13231">
    <property type="entry name" value="PMT_2"/>
    <property type="match status" value="1"/>
</dbReference>
<dbReference type="InterPro" id="IPR038731">
    <property type="entry name" value="RgtA/B/C-like"/>
</dbReference>
<dbReference type="GO" id="GO:0009103">
    <property type="term" value="P:lipopolysaccharide biosynthetic process"/>
    <property type="evidence" value="ECO:0007669"/>
    <property type="project" value="UniProtKB-ARBA"/>
</dbReference>
<sequence length="510" mass="58302">MTISNNPAAKDDGLIKQKPYLFIGVVILGVLASVLMRLQLNYNAGHIDEYDYLFVAKQLLAGKTWNTYAYVFGSDLNWYIYGIGDAIAGLTGARFVAGIFGVISIVSFYHFVRVLFKSKEIALVSAAILSFQAAHIFTSKLVTYDVTSFAFMMLALATLMMSIDSEAKKRTMYLGLGIVFFSLSVTSKYTGIVYLPLIALALVFYSFRIAVLFSLGVSAILGLYTWLHFDGLKILYQVQIVGTHGANSTYQNVFKMEMAYLAFPLALWLMAIVYRVIEQRKGTLKDRFFWMFLGLFVLGTPMVAYHLHGQNMISVYKHMLYPLLFMSPVIAWLMWSFMKRFNFGLLSQIIPSALVLGMLVLNYQHVRDMENGYPNVSPIHEEVAKGISTNTTILSEDPYLFRYTAFDDVRQAQIKELTWLDNNLDGKFEDQDVLDALWDAKFDYVFLNDILRPDLNEKIRGYLLDRAYEKVLVVPYDTSKVMNWKTQGNLELYKRKIDPRIPMSEDMIFQ</sequence>
<reference evidence="10" key="1">
    <citation type="submission" date="2020-01" db="EMBL/GenBank/DDBJ databases">
        <authorList>
            <person name="Meier V. D."/>
            <person name="Meier V D."/>
        </authorList>
    </citation>
    <scope>NUCLEOTIDE SEQUENCE</scope>
    <source>
        <strain evidence="10">HLG_WM_MAG_07</strain>
    </source>
</reference>
<organism evidence="10">
    <name type="scientific">uncultured Thiotrichaceae bacterium</name>
    <dbReference type="NCBI Taxonomy" id="298394"/>
    <lineage>
        <taxon>Bacteria</taxon>
        <taxon>Pseudomonadati</taxon>
        <taxon>Pseudomonadota</taxon>
        <taxon>Gammaproteobacteria</taxon>
        <taxon>Thiotrichales</taxon>
        <taxon>Thiotrichaceae</taxon>
        <taxon>environmental samples</taxon>
    </lineage>
</organism>
<dbReference type="EMBL" id="CACVAY010000071">
    <property type="protein sequence ID" value="CAA6815207.1"/>
    <property type="molecule type" value="Genomic_DNA"/>
</dbReference>
<gene>
    <name evidence="10" type="ORF">HELGO_WM4415</name>
</gene>
<feature type="transmembrane region" description="Helical" evidence="8">
    <location>
        <begin position="258"/>
        <end position="277"/>
    </location>
</feature>
<proteinExistence type="predicted"/>
<evidence type="ECO:0000256" key="3">
    <source>
        <dbReference type="ARBA" id="ARBA00022676"/>
    </source>
</evidence>
<dbReference type="InterPro" id="IPR050297">
    <property type="entry name" value="LipidA_mod_glycosyltrf_83"/>
</dbReference>
<evidence type="ECO:0000256" key="2">
    <source>
        <dbReference type="ARBA" id="ARBA00022475"/>
    </source>
</evidence>
<feature type="domain" description="Glycosyltransferase RgtA/B/C/D-like" evidence="9">
    <location>
        <begin position="89"/>
        <end position="205"/>
    </location>
</feature>
<keyword evidence="6 8" id="KW-1133">Transmembrane helix</keyword>
<feature type="transmembrane region" description="Helical" evidence="8">
    <location>
        <begin position="319"/>
        <end position="337"/>
    </location>
</feature>
<feature type="transmembrane region" description="Helical" evidence="8">
    <location>
        <begin position="20"/>
        <end position="40"/>
    </location>
</feature>
<keyword evidence="2" id="KW-1003">Cell membrane</keyword>
<evidence type="ECO:0000313" key="10">
    <source>
        <dbReference type="EMBL" id="CAA6815207.1"/>
    </source>
</evidence>
<dbReference type="PANTHER" id="PTHR33908:SF11">
    <property type="entry name" value="MEMBRANE PROTEIN"/>
    <property type="match status" value="1"/>
</dbReference>
<evidence type="ECO:0000256" key="6">
    <source>
        <dbReference type="ARBA" id="ARBA00022989"/>
    </source>
</evidence>
<accession>A0A6S6TFJ3</accession>
<evidence type="ECO:0000256" key="5">
    <source>
        <dbReference type="ARBA" id="ARBA00022692"/>
    </source>
</evidence>
<evidence type="ECO:0000259" key="9">
    <source>
        <dbReference type="Pfam" id="PF13231"/>
    </source>
</evidence>
<feature type="transmembrane region" description="Helical" evidence="8">
    <location>
        <begin position="144"/>
        <end position="161"/>
    </location>
</feature>
<keyword evidence="3" id="KW-0328">Glycosyltransferase</keyword>
<feature type="transmembrane region" description="Helical" evidence="8">
    <location>
        <begin position="78"/>
        <end position="109"/>
    </location>
</feature>
<feature type="transmembrane region" description="Helical" evidence="8">
    <location>
        <begin position="289"/>
        <end position="307"/>
    </location>
</feature>
<keyword evidence="4" id="KW-0808">Transferase</keyword>
<dbReference type="AlphaFoldDB" id="A0A6S6TFJ3"/>